<reference evidence="1" key="2">
    <citation type="journal article" date="2015" name="Fish Shellfish Immunol.">
        <title>Early steps in the European eel (Anguilla anguilla)-Vibrio vulnificus interaction in the gills: Role of the RtxA13 toxin.</title>
        <authorList>
            <person name="Callol A."/>
            <person name="Pajuelo D."/>
            <person name="Ebbesson L."/>
            <person name="Teles M."/>
            <person name="MacKenzie S."/>
            <person name="Amaro C."/>
        </authorList>
    </citation>
    <scope>NUCLEOTIDE SEQUENCE</scope>
</reference>
<reference evidence="1" key="1">
    <citation type="submission" date="2014-11" db="EMBL/GenBank/DDBJ databases">
        <authorList>
            <person name="Amaro Gonzalez C."/>
        </authorList>
    </citation>
    <scope>NUCLEOTIDE SEQUENCE</scope>
</reference>
<organism evidence="1">
    <name type="scientific">Anguilla anguilla</name>
    <name type="common">European freshwater eel</name>
    <name type="synonym">Muraena anguilla</name>
    <dbReference type="NCBI Taxonomy" id="7936"/>
    <lineage>
        <taxon>Eukaryota</taxon>
        <taxon>Metazoa</taxon>
        <taxon>Chordata</taxon>
        <taxon>Craniata</taxon>
        <taxon>Vertebrata</taxon>
        <taxon>Euteleostomi</taxon>
        <taxon>Actinopterygii</taxon>
        <taxon>Neopterygii</taxon>
        <taxon>Teleostei</taxon>
        <taxon>Anguilliformes</taxon>
        <taxon>Anguillidae</taxon>
        <taxon>Anguilla</taxon>
    </lineage>
</organism>
<proteinExistence type="predicted"/>
<dbReference type="AlphaFoldDB" id="A0A0E9S6L8"/>
<dbReference type="EMBL" id="GBXM01071745">
    <property type="protein sequence ID" value="JAH36832.1"/>
    <property type="molecule type" value="Transcribed_RNA"/>
</dbReference>
<sequence length="17" mass="1981">MGQWIATTQNRHGTRSH</sequence>
<evidence type="ECO:0000313" key="1">
    <source>
        <dbReference type="EMBL" id="JAH36832.1"/>
    </source>
</evidence>
<protein>
    <submittedName>
        <fullName evidence="1">Uncharacterized protein</fullName>
    </submittedName>
</protein>
<name>A0A0E9S6L8_ANGAN</name>
<accession>A0A0E9S6L8</accession>